<dbReference type="Gene3D" id="3.30.300.30">
    <property type="match status" value="1"/>
</dbReference>
<dbReference type="InterPro" id="IPR045851">
    <property type="entry name" value="AMP-bd_C_sf"/>
</dbReference>
<dbReference type="PANTHER" id="PTHR43767">
    <property type="entry name" value="LONG-CHAIN-FATTY-ACID--COA LIGASE"/>
    <property type="match status" value="1"/>
</dbReference>
<feature type="domain" description="AMP-binding enzyme C-terminal" evidence="2">
    <location>
        <begin position="415"/>
        <end position="490"/>
    </location>
</feature>
<dbReference type="SUPFAM" id="SSF56801">
    <property type="entry name" value="Acetyl-CoA synthetase-like"/>
    <property type="match status" value="1"/>
</dbReference>
<proteinExistence type="predicted"/>
<feature type="domain" description="AMP-dependent synthetase/ligase" evidence="1">
    <location>
        <begin position="14"/>
        <end position="362"/>
    </location>
</feature>
<dbReference type="eggNOG" id="COG0318">
    <property type="taxonomic scope" value="Bacteria"/>
</dbReference>
<evidence type="ECO:0000313" key="3">
    <source>
        <dbReference type="EMBL" id="ENO17623.1"/>
    </source>
</evidence>
<dbReference type="Pfam" id="PF13193">
    <property type="entry name" value="AMP-binding_C"/>
    <property type="match status" value="1"/>
</dbReference>
<dbReference type="HOGENOM" id="CLU_000022_59_0_11"/>
<sequence>MSTPDYSPARALMRAARQRPHRDSIIWLPEGHKWSVSDSAEAVRRTASYLRALGIGEGDRVVLAAANTPWCYVLHCACSWLGAVTVPLSERLPLPVFKELLVSVKPRLLLLDEGLALPGTLLDEGLALPGTLLKDFTSEALSAEPIEGEPPKRSDEIAAIVFTSGSAGRTRGVELTHSQLWWGSMCFRDGFEYCPGHEVLGVCAPISHIGGFNGTTIDVFTHGGTLVVFPTFDPRQVLLAIEEHRITMMFLVPIMCHLLLDENAHVLADLSSWARPLIGGDLLSAALAARMREAGLRPIHVWGMTETSGAGLMASPDSGAPTGALGAPFPYVDVRLVDEDGAETPAGTVGEIEVRGPGVASSFLNAGEEGPARIREGWLRTGDLATRDEAGWFMMLGRKSRMINTGGELVAPTRIEELLLSLAEVEGACVVGVADARWGQRVAALLVPRAGADARDALEIARSLDELLAPWERVRQALWVEAIPLLPNGKPNAPEVQRILEALG</sequence>
<dbReference type="RefSeq" id="WP_005964006.1">
    <property type="nucleotide sequence ID" value="NZ_CP040505.1"/>
</dbReference>
<dbReference type="EMBL" id="AQHZ01000024">
    <property type="protein sequence ID" value="ENO17623.1"/>
    <property type="molecule type" value="Genomic_DNA"/>
</dbReference>
<accession>N6X902</accession>
<dbReference type="InterPro" id="IPR025110">
    <property type="entry name" value="AMP-bd_C"/>
</dbReference>
<dbReference type="PATRIC" id="fig|888050.3.peg.1468"/>
<name>N6X902_9ACTO</name>
<evidence type="ECO:0000313" key="4">
    <source>
        <dbReference type="Proteomes" id="UP000013015"/>
    </source>
</evidence>
<dbReference type="STRING" id="888050.HMPREF9004_1533"/>
<organism evidence="3 4">
    <name type="scientific">Schaalia cardiffensis F0333</name>
    <dbReference type="NCBI Taxonomy" id="888050"/>
    <lineage>
        <taxon>Bacteria</taxon>
        <taxon>Bacillati</taxon>
        <taxon>Actinomycetota</taxon>
        <taxon>Actinomycetes</taxon>
        <taxon>Actinomycetales</taxon>
        <taxon>Actinomycetaceae</taxon>
        <taxon>Schaalia</taxon>
    </lineage>
</organism>
<comment type="caution">
    <text evidence="3">The sequence shown here is derived from an EMBL/GenBank/DDBJ whole genome shotgun (WGS) entry which is preliminary data.</text>
</comment>
<evidence type="ECO:0000259" key="2">
    <source>
        <dbReference type="Pfam" id="PF13193"/>
    </source>
</evidence>
<dbReference type="InterPro" id="IPR042099">
    <property type="entry name" value="ANL_N_sf"/>
</dbReference>
<dbReference type="Gene3D" id="3.40.50.12780">
    <property type="entry name" value="N-terminal domain of ligase-like"/>
    <property type="match status" value="1"/>
</dbReference>
<evidence type="ECO:0000259" key="1">
    <source>
        <dbReference type="Pfam" id="PF00501"/>
    </source>
</evidence>
<dbReference type="InterPro" id="IPR000873">
    <property type="entry name" value="AMP-dep_synth/lig_dom"/>
</dbReference>
<dbReference type="Proteomes" id="UP000013015">
    <property type="component" value="Unassembled WGS sequence"/>
</dbReference>
<dbReference type="Pfam" id="PF00501">
    <property type="entry name" value="AMP-binding"/>
    <property type="match status" value="1"/>
</dbReference>
<keyword evidence="4" id="KW-1185">Reference proteome</keyword>
<dbReference type="PANTHER" id="PTHR43767:SF1">
    <property type="entry name" value="NONRIBOSOMAL PEPTIDE SYNTHASE PES1 (EUROFUNG)-RELATED"/>
    <property type="match status" value="1"/>
</dbReference>
<dbReference type="InterPro" id="IPR050237">
    <property type="entry name" value="ATP-dep_AMP-bd_enzyme"/>
</dbReference>
<reference evidence="3 4" key="1">
    <citation type="submission" date="2013-03" db="EMBL/GenBank/DDBJ databases">
        <title>Reference genome for the Human Microbiome Project.</title>
        <authorList>
            <person name="Aqrawi P."/>
            <person name="Ayvaz T."/>
            <person name="Bess C."/>
            <person name="Blankenburg K."/>
            <person name="Coyle M."/>
            <person name="Deng J."/>
            <person name="Forbes L."/>
            <person name="Fowler G."/>
            <person name="Francisco L."/>
            <person name="Fu Q."/>
            <person name="Gibbs R."/>
            <person name="Gross S."/>
            <person name="Gubbala S."/>
            <person name="Hale W."/>
            <person name="Hemphill L."/>
            <person name="Highlander S."/>
            <person name="Hirani K."/>
            <person name="Jackson L."/>
            <person name="Jakkamsetti A."/>
            <person name="Javaid M."/>
            <person name="Jayaseelan J.C."/>
            <person name="Jiang H."/>
            <person name="Joshi V."/>
            <person name="Korchina V."/>
            <person name="Kovar C."/>
            <person name="Lara F."/>
            <person name="Lee S."/>
            <person name="Liu Y."/>
            <person name="Mata R."/>
            <person name="Mathew T."/>
            <person name="Munidasa M."/>
            <person name="Muzny D."/>
            <person name="Nazareth L."/>
            <person name="Ngo R."/>
            <person name="Nguyen L."/>
            <person name="Nguyen N."/>
            <person name="Okwuonu G."/>
            <person name="Ongeri F."/>
            <person name="Palculict T."/>
            <person name="Patil S."/>
            <person name="Petrosino J."/>
            <person name="Pham C."/>
            <person name="Pham P."/>
            <person name="Pu L.-L."/>
            <person name="Qin X."/>
            <person name="Qu J."/>
            <person name="Reid J."/>
            <person name="Ross M."/>
            <person name="Ruth R."/>
            <person name="Saada N."/>
            <person name="San Lucas F."/>
            <person name="Santibanez J."/>
            <person name="Shang Y."/>
            <person name="Simmons D."/>
            <person name="Song X.-Z."/>
            <person name="Tang L.-Y."/>
            <person name="Thornton R."/>
            <person name="Warren J."/>
            <person name="Weissenberger G."/>
            <person name="Wilczek-Boney K."/>
            <person name="Worley K."/>
            <person name="Youmans B."/>
            <person name="Zhang J."/>
            <person name="Zhang L."/>
            <person name="Zhao Z."/>
            <person name="Zhou C."/>
            <person name="Zhu D."/>
            <person name="Zhu Y."/>
        </authorList>
    </citation>
    <scope>NUCLEOTIDE SEQUENCE [LARGE SCALE GENOMIC DNA]</scope>
    <source>
        <strain evidence="3 4">F0333</strain>
    </source>
</reference>
<gene>
    <name evidence="3" type="ORF">HMPREF9004_1533</name>
</gene>
<dbReference type="AlphaFoldDB" id="N6X902"/>
<dbReference type="GO" id="GO:0016878">
    <property type="term" value="F:acid-thiol ligase activity"/>
    <property type="evidence" value="ECO:0007669"/>
    <property type="project" value="UniProtKB-ARBA"/>
</dbReference>
<protein>
    <submittedName>
        <fullName evidence="3">Uncharacterized protein</fullName>
    </submittedName>
</protein>